<dbReference type="PANTHER" id="PTHR34983:SF2">
    <property type="entry name" value="ENDO-BETA-1,4-GALACTANASE"/>
    <property type="match status" value="1"/>
</dbReference>
<evidence type="ECO:0000256" key="4">
    <source>
        <dbReference type="RuleBase" id="RU361192"/>
    </source>
</evidence>
<keyword evidence="6" id="KW-1185">Reference proteome</keyword>
<dbReference type="OrthoDB" id="9768786at2"/>
<evidence type="ECO:0000256" key="3">
    <source>
        <dbReference type="ARBA" id="ARBA00023295"/>
    </source>
</evidence>
<dbReference type="PANTHER" id="PTHR34983">
    <property type="entry name" value="ARABINOGALACTAN ENDO-BETA-1,4-GALACTANASE A"/>
    <property type="match status" value="1"/>
</dbReference>
<gene>
    <name evidence="5" type="ORF">HYN43_023115</name>
</gene>
<dbReference type="EC" id="3.2.1.89" evidence="4"/>
<keyword evidence="3 4" id="KW-0326">Glycosidase</keyword>
<dbReference type="InterPro" id="IPR017853">
    <property type="entry name" value="GH"/>
</dbReference>
<dbReference type="SUPFAM" id="SSF51445">
    <property type="entry name" value="(Trans)glycosidases"/>
    <property type="match status" value="1"/>
</dbReference>
<dbReference type="EMBL" id="CP032869">
    <property type="protein sequence ID" value="AYL98001.1"/>
    <property type="molecule type" value="Genomic_DNA"/>
</dbReference>
<proteinExistence type="inferred from homology"/>
<sequence length="343" mass="38697">MDMKAKIGLKALLVIVPGFIATGVLSAYKFSPQKVKPVKFKQIMGADISFIPQLEAEGHKFYDKGVSKDAFTILKDHGFNYVRLRIFNNPKADSGYSAKGYCGLEDTKKMALRIKQAGIGFLLDFHYSDNWADPGKQYKPAAWKHLSNQQLHDSIRAFTRLTLLALKKQGTLPDMVQVGNEINHGILWPDGRLKNLDTLAGFLKAGINGVRAVSIKIPVMLHIACGGQNAESRYFLDNMLKRGVSFDIIGQSYYPEWHGTPDSLRDNLTDLNTRYKQDIIVVEYSQRKREVNDITFSLPGNKVKGTFIWEPFSWGETIVDKQGNTNTHIAVYDSVKRAYHIEH</sequence>
<dbReference type="GO" id="GO:0045490">
    <property type="term" value="P:pectin catabolic process"/>
    <property type="evidence" value="ECO:0007669"/>
    <property type="project" value="TreeGrafter"/>
</dbReference>
<dbReference type="InterPro" id="IPR011683">
    <property type="entry name" value="Glyco_hydro_53"/>
</dbReference>
<dbReference type="Proteomes" id="UP000270046">
    <property type="component" value="Chromosome"/>
</dbReference>
<evidence type="ECO:0000313" key="5">
    <source>
        <dbReference type="EMBL" id="AYL98001.1"/>
    </source>
</evidence>
<protein>
    <recommendedName>
        <fullName evidence="4">Arabinogalactan endo-beta-1,4-galactanase</fullName>
        <ecNumber evidence="4">3.2.1.89</ecNumber>
    </recommendedName>
</protein>
<comment type="similarity">
    <text evidence="1 4">Belongs to the glycosyl hydrolase 53 family.</text>
</comment>
<accession>A0A494VVB1</accession>
<dbReference type="AlphaFoldDB" id="A0A494VVB1"/>
<reference evidence="5 6" key="1">
    <citation type="submission" date="2018-10" db="EMBL/GenBank/DDBJ databases">
        <title>Genome sequencing of Mucilaginibacter sp. HYN0043.</title>
        <authorList>
            <person name="Kim M."/>
            <person name="Yi H."/>
        </authorList>
    </citation>
    <scope>NUCLEOTIDE SEQUENCE [LARGE SCALE GENOMIC DNA]</scope>
    <source>
        <strain evidence="5 6">HYN0043</strain>
    </source>
</reference>
<keyword evidence="2 4" id="KW-0378">Hydrolase</keyword>
<dbReference type="Pfam" id="PF07745">
    <property type="entry name" value="Glyco_hydro_53"/>
    <property type="match status" value="1"/>
</dbReference>
<name>A0A494VVB1_9SPHI</name>
<evidence type="ECO:0000313" key="6">
    <source>
        <dbReference type="Proteomes" id="UP000270046"/>
    </source>
</evidence>
<dbReference type="GO" id="GO:0031218">
    <property type="term" value="F:arabinogalactan endo-1,4-beta-galactosidase activity"/>
    <property type="evidence" value="ECO:0007669"/>
    <property type="project" value="UniProtKB-EC"/>
</dbReference>
<organism evidence="5 6">
    <name type="scientific">Mucilaginibacter celer</name>
    <dbReference type="NCBI Taxonomy" id="2305508"/>
    <lineage>
        <taxon>Bacteria</taxon>
        <taxon>Pseudomonadati</taxon>
        <taxon>Bacteroidota</taxon>
        <taxon>Sphingobacteriia</taxon>
        <taxon>Sphingobacteriales</taxon>
        <taxon>Sphingobacteriaceae</taxon>
        <taxon>Mucilaginibacter</taxon>
    </lineage>
</organism>
<evidence type="ECO:0000256" key="1">
    <source>
        <dbReference type="ARBA" id="ARBA00010687"/>
    </source>
</evidence>
<dbReference type="Gene3D" id="3.20.20.80">
    <property type="entry name" value="Glycosidases"/>
    <property type="match status" value="1"/>
</dbReference>
<evidence type="ECO:0000256" key="2">
    <source>
        <dbReference type="ARBA" id="ARBA00022801"/>
    </source>
</evidence>
<comment type="catalytic activity">
    <reaction evidence="4">
        <text>The enzyme specifically hydrolyzes (1-&gt;4)-beta-D-galactosidic linkages in type I arabinogalactans.</text>
        <dbReference type="EC" id="3.2.1.89"/>
    </reaction>
</comment>
<dbReference type="GO" id="GO:0015926">
    <property type="term" value="F:glucosidase activity"/>
    <property type="evidence" value="ECO:0007669"/>
    <property type="project" value="InterPro"/>
</dbReference>
<dbReference type="KEGG" id="muh:HYN43_023115"/>